<dbReference type="SMART" id="SM00855">
    <property type="entry name" value="PGAM"/>
    <property type="match status" value="1"/>
</dbReference>
<name>A0ABP6ULC0_9FLAO</name>
<dbReference type="SUPFAM" id="SSF53254">
    <property type="entry name" value="Phosphoglycerate mutase-like"/>
    <property type="match status" value="1"/>
</dbReference>
<dbReference type="EMBL" id="BAABCW010000006">
    <property type="protein sequence ID" value="GAA3508025.1"/>
    <property type="molecule type" value="Genomic_DNA"/>
</dbReference>
<comment type="caution">
    <text evidence="1">The sequence shown here is derived from an EMBL/GenBank/DDBJ whole genome shotgun (WGS) entry which is preliminary data.</text>
</comment>
<organism evidence="1 2">
    <name type="scientific">Aquimarina addita</name>
    <dbReference type="NCBI Taxonomy" id="870485"/>
    <lineage>
        <taxon>Bacteria</taxon>
        <taxon>Pseudomonadati</taxon>
        <taxon>Bacteroidota</taxon>
        <taxon>Flavobacteriia</taxon>
        <taxon>Flavobacteriales</taxon>
        <taxon>Flavobacteriaceae</taxon>
        <taxon>Aquimarina</taxon>
    </lineage>
</organism>
<gene>
    <name evidence="1" type="ORF">GCM10022393_17840</name>
</gene>
<keyword evidence="2" id="KW-1185">Reference proteome</keyword>
<dbReference type="Proteomes" id="UP001500459">
    <property type="component" value="Unassembled WGS sequence"/>
</dbReference>
<proteinExistence type="predicted"/>
<dbReference type="PANTHER" id="PTHR47623:SF1">
    <property type="entry name" value="OS09G0287300 PROTEIN"/>
    <property type="match status" value="1"/>
</dbReference>
<accession>A0ABP6ULC0</accession>
<dbReference type="Gene3D" id="3.40.50.1240">
    <property type="entry name" value="Phosphoglycerate mutase-like"/>
    <property type="match status" value="1"/>
</dbReference>
<evidence type="ECO:0000313" key="1">
    <source>
        <dbReference type="EMBL" id="GAA3508025.1"/>
    </source>
</evidence>
<reference evidence="2" key="1">
    <citation type="journal article" date="2019" name="Int. J. Syst. Evol. Microbiol.">
        <title>The Global Catalogue of Microorganisms (GCM) 10K type strain sequencing project: providing services to taxonomists for standard genome sequencing and annotation.</title>
        <authorList>
            <consortium name="The Broad Institute Genomics Platform"/>
            <consortium name="The Broad Institute Genome Sequencing Center for Infectious Disease"/>
            <person name="Wu L."/>
            <person name="Ma J."/>
        </authorList>
    </citation>
    <scope>NUCLEOTIDE SEQUENCE [LARGE SCALE GENOMIC DNA]</scope>
    <source>
        <strain evidence="2">JCM 17106</strain>
    </source>
</reference>
<protein>
    <submittedName>
        <fullName evidence="1">Histidine phosphatase family protein</fullName>
    </submittedName>
</protein>
<dbReference type="Pfam" id="PF00300">
    <property type="entry name" value="His_Phos_1"/>
    <property type="match status" value="1"/>
</dbReference>
<dbReference type="CDD" id="cd07067">
    <property type="entry name" value="HP_PGM_like"/>
    <property type="match status" value="1"/>
</dbReference>
<evidence type="ECO:0000313" key="2">
    <source>
        <dbReference type="Proteomes" id="UP001500459"/>
    </source>
</evidence>
<dbReference type="PANTHER" id="PTHR47623">
    <property type="entry name" value="OS09G0287300 PROTEIN"/>
    <property type="match status" value="1"/>
</dbReference>
<dbReference type="InterPro" id="IPR029033">
    <property type="entry name" value="His_PPase_superfam"/>
</dbReference>
<dbReference type="InterPro" id="IPR013078">
    <property type="entry name" value="His_Pase_superF_clade-1"/>
</dbReference>
<sequence>MYKIYRFKIRFETMKTLYIIRHAKSSWEYDVEDRNRPLNERGVNDAGLIGKKLISLINPVDQVLCSDAKRTQMTADIVLSHLTIDRSVFSLEPKLYDFDGHQVIEVIKSCSNQVSSLMIFGHNHALTSIVNMFGSEIIYNLPTAGVVAIHFDVEEWQNISVGKNLFTLFPKELR</sequence>